<dbReference type="GeneID" id="84230900"/>
<dbReference type="CDD" id="cd03110">
    <property type="entry name" value="SIMIBI_bact_arch"/>
    <property type="match status" value="1"/>
</dbReference>
<protein>
    <submittedName>
        <fullName evidence="2">ATP-binding protein</fullName>
    </submittedName>
</protein>
<organism evidence="2 3">
    <name type="scientific">Methanolobus mangrovi</name>
    <dbReference type="NCBI Taxonomy" id="3072977"/>
    <lineage>
        <taxon>Archaea</taxon>
        <taxon>Methanobacteriati</taxon>
        <taxon>Methanobacteriota</taxon>
        <taxon>Stenosarchaea group</taxon>
        <taxon>Methanomicrobia</taxon>
        <taxon>Methanosarcinales</taxon>
        <taxon>Methanosarcinaceae</taxon>
        <taxon>Methanolobus</taxon>
    </lineage>
</organism>
<evidence type="ECO:0000313" key="3">
    <source>
        <dbReference type="Proteomes" id="UP001183006"/>
    </source>
</evidence>
<dbReference type="EMBL" id="CP133594">
    <property type="protein sequence ID" value="WMW22102.1"/>
    <property type="molecule type" value="Genomic_DNA"/>
</dbReference>
<sequence length="284" mass="31118">MKIAIASGKGGTGKTTVAVNLALALGNAQLLDCDVEEPNCNLFLGFDLKKQEDVIITVPEVDSHKCSLCGKCAEFCQYNAIAKLPRSIMLFPKLCHGCGGCVLVCPENAITEKKRSIGIIEKGTNEYFNTELLQGTLNIGEPMASPVIRQLQAHIDESTVAIIDSPPGTACPVITSVAEMDYCVLVTEPTPFGLNDLILAVDVVRQLGVQFGVVINRHGIGDGKVEEYCRAEKIPILMKIPDDREIAVLYSKGIPFVEQMPLWKENFRELYRYICKFISYQGGF</sequence>
<dbReference type="SUPFAM" id="SSF52540">
    <property type="entry name" value="P-loop containing nucleoside triphosphate hydrolases"/>
    <property type="match status" value="1"/>
</dbReference>
<dbReference type="PANTHER" id="PTHR43063:SF1">
    <property type="entry name" value="4FE-4S CLUSTER CONTAINING PARA FAMILY ATPASE PROTEIN"/>
    <property type="match status" value="1"/>
</dbReference>
<evidence type="ECO:0000313" key="2">
    <source>
        <dbReference type="EMBL" id="WMW22102.1"/>
    </source>
</evidence>
<dbReference type="PROSITE" id="PS51379">
    <property type="entry name" value="4FE4S_FER_2"/>
    <property type="match status" value="2"/>
</dbReference>
<keyword evidence="2" id="KW-0547">Nucleotide-binding</keyword>
<gene>
    <name evidence="2" type="ORF">RE476_12125</name>
</gene>
<dbReference type="Pfam" id="PF00037">
    <property type="entry name" value="Fer4"/>
    <property type="match status" value="2"/>
</dbReference>
<name>A0AA51UH85_9EURY</name>
<proteinExistence type="predicted"/>
<dbReference type="PANTHER" id="PTHR43063">
    <property type="entry name" value="4FE-4S CLUSTER CONTAINING PARA FAMILY ATPASE PROTEIN"/>
    <property type="match status" value="1"/>
</dbReference>
<dbReference type="InterPro" id="IPR017900">
    <property type="entry name" value="4Fe4S_Fe_S_CS"/>
</dbReference>
<dbReference type="InterPro" id="IPR027417">
    <property type="entry name" value="P-loop_NTPase"/>
</dbReference>
<dbReference type="GO" id="GO:0016491">
    <property type="term" value="F:oxidoreductase activity"/>
    <property type="evidence" value="ECO:0007669"/>
    <property type="project" value="UniProtKB-ARBA"/>
</dbReference>
<evidence type="ECO:0000259" key="1">
    <source>
        <dbReference type="PROSITE" id="PS51379"/>
    </source>
</evidence>
<dbReference type="AlphaFoldDB" id="A0AA51UH85"/>
<dbReference type="GO" id="GO:0005524">
    <property type="term" value="F:ATP binding"/>
    <property type="evidence" value="ECO:0007669"/>
    <property type="project" value="UniProtKB-KW"/>
</dbReference>
<dbReference type="Pfam" id="PF01656">
    <property type="entry name" value="CbiA"/>
    <property type="match status" value="1"/>
</dbReference>
<dbReference type="PROSITE" id="PS00198">
    <property type="entry name" value="4FE4S_FER_1"/>
    <property type="match status" value="1"/>
</dbReference>
<dbReference type="SUPFAM" id="SSF46548">
    <property type="entry name" value="alpha-helical ferredoxin"/>
    <property type="match status" value="1"/>
</dbReference>
<keyword evidence="3" id="KW-1185">Reference proteome</keyword>
<dbReference type="Proteomes" id="UP001183006">
    <property type="component" value="Chromosome"/>
</dbReference>
<feature type="domain" description="4Fe-4S ferredoxin-type" evidence="1">
    <location>
        <begin position="86"/>
        <end position="115"/>
    </location>
</feature>
<dbReference type="KEGG" id="mmav:RE476_12125"/>
<dbReference type="Gene3D" id="3.30.70.20">
    <property type="match status" value="1"/>
</dbReference>
<dbReference type="InterPro" id="IPR002586">
    <property type="entry name" value="CobQ/CobB/MinD/ParA_Nub-bd_dom"/>
</dbReference>
<dbReference type="InterPro" id="IPR017896">
    <property type="entry name" value="4Fe4S_Fe-S-bd"/>
</dbReference>
<reference evidence="2" key="1">
    <citation type="submission" date="2023-08" db="EMBL/GenBank/DDBJ databases">
        <title>Methanolobus mangrovi sp. nov. and Methanolobus sediminis sp. nov, two novel methylotrophic methanogens isolated from mangrove sediments in China.</title>
        <authorList>
            <person name="Zhou J."/>
        </authorList>
    </citation>
    <scope>NUCLEOTIDE SEQUENCE</scope>
    <source>
        <strain evidence="2">FTZ2</strain>
    </source>
</reference>
<dbReference type="RefSeq" id="WP_309307895.1">
    <property type="nucleotide sequence ID" value="NZ_CP133594.1"/>
</dbReference>
<accession>A0AA51UH85</accession>
<keyword evidence="2" id="KW-0067">ATP-binding</keyword>
<feature type="domain" description="4Fe-4S ferredoxin-type" evidence="1">
    <location>
        <begin position="57"/>
        <end position="81"/>
    </location>
</feature>
<dbReference type="Gene3D" id="3.40.50.300">
    <property type="entry name" value="P-loop containing nucleotide triphosphate hydrolases"/>
    <property type="match status" value="1"/>
</dbReference>